<accession>A0A2P2M3X3</accession>
<evidence type="ECO:0000313" key="1">
    <source>
        <dbReference type="EMBL" id="MBX24926.1"/>
    </source>
</evidence>
<name>A0A2P2M3X3_RHIMU</name>
<reference evidence="1" key="1">
    <citation type="submission" date="2018-02" db="EMBL/GenBank/DDBJ databases">
        <title>Rhizophora mucronata_Transcriptome.</title>
        <authorList>
            <person name="Meera S.P."/>
            <person name="Sreeshan A."/>
            <person name="Augustine A."/>
        </authorList>
    </citation>
    <scope>NUCLEOTIDE SEQUENCE</scope>
    <source>
        <tissue evidence="1">Leaf</tissue>
    </source>
</reference>
<protein>
    <submittedName>
        <fullName evidence="1">Uncharacterized protein MANES_11G057800</fullName>
    </submittedName>
</protein>
<dbReference type="AlphaFoldDB" id="A0A2P2M3X3"/>
<proteinExistence type="predicted"/>
<organism evidence="1">
    <name type="scientific">Rhizophora mucronata</name>
    <name type="common">Asiatic mangrove</name>
    <dbReference type="NCBI Taxonomy" id="61149"/>
    <lineage>
        <taxon>Eukaryota</taxon>
        <taxon>Viridiplantae</taxon>
        <taxon>Streptophyta</taxon>
        <taxon>Embryophyta</taxon>
        <taxon>Tracheophyta</taxon>
        <taxon>Spermatophyta</taxon>
        <taxon>Magnoliopsida</taxon>
        <taxon>eudicotyledons</taxon>
        <taxon>Gunneridae</taxon>
        <taxon>Pentapetalae</taxon>
        <taxon>rosids</taxon>
        <taxon>fabids</taxon>
        <taxon>Malpighiales</taxon>
        <taxon>Rhizophoraceae</taxon>
        <taxon>Rhizophora</taxon>
    </lineage>
</organism>
<sequence length="38" mass="4535">MPFQVLSIKRVQCSTKLFNFLFLTLQFLKNISYVLCLH</sequence>
<dbReference type="EMBL" id="GGEC01044442">
    <property type="protein sequence ID" value="MBX24926.1"/>
    <property type="molecule type" value="Transcribed_RNA"/>
</dbReference>